<dbReference type="PANTHER" id="PTHR40763">
    <property type="entry name" value="MEMBRANE PROTEIN-RELATED"/>
    <property type="match status" value="1"/>
</dbReference>
<gene>
    <name evidence="3" type="ORF">KV113_03535</name>
</gene>
<evidence type="ECO:0000313" key="4">
    <source>
        <dbReference type="Proteomes" id="UP001298593"/>
    </source>
</evidence>
<evidence type="ECO:0000256" key="1">
    <source>
        <dbReference type="SAM" id="Phobius"/>
    </source>
</evidence>
<name>A0ABU5XRZ9_9MYCO</name>
<organism evidence="3 4">
    <name type="scientific">[Mycobacterium] nativiensis</name>
    <dbReference type="NCBI Taxonomy" id="2855503"/>
    <lineage>
        <taxon>Bacteria</taxon>
        <taxon>Bacillati</taxon>
        <taxon>Actinomycetota</taxon>
        <taxon>Actinomycetes</taxon>
        <taxon>Mycobacteriales</taxon>
        <taxon>Mycobacteriaceae</taxon>
        <taxon>Mycolicibacter</taxon>
    </lineage>
</organism>
<evidence type="ECO:0000313" key="3">
    <source>
        <dbReference type="EMBL" id="MEB3030622.1"/>
    </source>
</evidence>
<proteinExistence type="predicted"/>
<keyword evidence="4" id="KW-1185">Reference proteome</keyword>
<protein>
    <submittedName>
        <fullName evidence="3">DUF1707 domain-containing protein</fullName>
    </submittedName>
</protein>
<evidence type="ECO:0000259" key="2">
    <source>
        <dbReference type="Pfam" id="PF08044"/>
    </source>
</evidence>
<dbReference type="Proteomes" id="UP001298593">
    <property type="component" value="Unassembled WGS sequence"/>
</dbReference>
<accession>A0ABU5XRZ9</accession>
<dbReference type="PANTHER" id="PTHR40763:SF4">
    <property type="entry name" value="DUF1707 DOMAIN-CONTAINING PROTEIN"/>
    <property type="match status" value="1"/>
</dbReference>
<feature type="transmembrane region" description="Helical" evidence="1">
    <location>
        <begin position="122"/>
        <end position="140"/>
    </location>
</feature>
<feature type="domain" description="DUF1707" evidence="2">
    <location>
        <begin position="11"/>
        <end position="63"/>
    </location>
</feature>
<dbReference type="EMBL" id="JAYJJU010000002">
    <property type="protein sequence ID" value="MEB3030622.1"/>
    <property type="molecule type" value="Genomic_DNA"/>
</dbReference>
<dbReference type="Pfam" id="PF08044">
    <property type="entry name" value="DUF1707"/>
    <property type="match status" value="1"/>
</dbReference>
<comment type="caution">
    <text evidence="3">The sequence shown here is derived from an EMBL/GenBank/DDBJ whole genome shotgun (WGS) entry which is preliminary data.</text>
</comment>
<keyword evidence="1" id="KW-1133">Transmembrane helix</keyword>
<sequence>MTVPAASQPAVRIGDRDRERTAALLGDGLAQGYLQLADYEQRLQAAFAAETAADLRAVVADLPIRALRRNDPRRRAARRAVAVRSVRAHLAGYFGMVAIVLSVWLAVALSAGAWYFWPIWPILGGGACLISHAATVRGAVGAGRRYPA</sequence>
<feature type="transmembrane region" description="Helical" evidence="1">
    <location>
        <begin position="93"/>
        <end position="116"/>
    </location>
</feature>
<reference evidence="3 4" key="1">
    <citation type="submission" date="2023-12" db="EMBL/GenBank/DDBJ databases">
        <title>Description of new species of Mycobacterium terrae complex isolated from sewage at the Sao Paulo Zoological Park Foundation in Brazil.</title>
        <authorList>
            <person name="Romagnoli C.L."/>
            <person name="Conceicao E.C."/>
            <person name="Machado E."/>
            <person name="Barreto L.B.P.F."/>
            <person name="Sharma A."/>
            <person name="Silva N.M."/>
            <person name="Marques L.E."/>
            <person name="Juliana M.A."/>
            <person name="Lourenco M.C.S."/>
            <person name="Digiampietri L.A."/>
            <person name="Suffys P.N."/>
            <person name="Viana-Niero C."/>
        </authorList>
    </citation>
    <scope>NUCLEOTIDE SEQUENCE [LARGE SCALE GENOMIC DNA]</scope>
    <source>
        <strain evidence="3 4">MYC340</strain>
    </source>
</reference>
<keyword evidence="1" id="KW-0812">Transmembrane</keyword>
<keyword evidence="1" id="KW-0472">Membrane</keyword>
<dbReference type="InterPro" id="IPR012551">
    <property type="entry name" value="DUF1707_SHOCT-like"/>
</dbReference>
<dbReference type="RefSeq" id="WP_224976677.1">
    <property type="nucleotide sequence ID" value="NZ_JAYJJU010000002.1"/>
</dbReference>